<dbReference type="SUPFAM" id="SSF52058">
    <property type="entry name" value="L domain-like"/>
    <property type="match status" value="1"/>
</dbReference>
<dbReference type="AlphaFoldDB" id="A0A1I1KSS7"/>
<dbReference type="OrthoDB" id="2644439at2"/>
<dbReference type="RefSeq" id="WP_074961514.1">
    <property type="nucleotide sequence ID" value="NZ_FOKQ01000016.1"/>
</dbReference>
<organism evidence="2 3">
    <name type="scientific">Ruminococcus albus</name>
    <dbReference type="NCBI Taxonomy" id="1264"/>
    <lineage>
        <taxon>Bacteria</taxon>
        <taxon>Bacillati</taxon>
        <taxon>Bacillota</taxon>
        <taxon>Clostridia</taxon>
        <taxon>Eubacteriales</taxon>
        <taxon>Oscillospiraceae</taxon>
        <taxon>Ruminococcus</taxon>
    </lineage>
</organism>
<name>A0A1I1KSS7_RUMAL</name>
<evidence type="ECO:0000256" key="1">
    <source>
        <dbReference type="SAM" id="Phobius"/>
    </source>
</evidence>
<keyword evidence="1" id="KW-1133">Transmembrane helix</keyword>
<keyword evidence="1" id="KW-0812">Transmembrane</keyword>
<evidence type="ECO:0000313" key="2">
    <source>
        <dbReference type="EMBL" id="SFC61203.1"/>
    </source>
</evidence>
<accession>A0A1I1KSS7</accession>
<protein>
    <recommendedName>
        <fullName evidence="4">Leucine Rich repeats (2 copies)</fullName>
    </recommendedName>
</protein>
<evidence type="ECO:0000313" key="3">
    <source>
        <dbReference type="Proteomes" id="UP000182192"/>
    </source>
</evidence>
<gene>
    <name evidence="2" type="ORF">SAMN02910406_02045</name>
</gene>
<keyword evidence="1" id="KW-0472">Membrane</keyword>
<dbReference type="Gene3D" id="3.80.10.10">
    <property type="entry name" value="Ribonuclease Inhibitor"/>
    <property type="match status" value="1"/>
</dbReference>
<reference evidence="2 3" key="1">
    <citation type="submission" date="2016-10" db="EMBL/GenBank/DDBJ databases">
        <authorList>
            <person name="de Groot N.N."/>
        </authorList>
    </citation>
    <scope>NUCLEOTIDE SEQUENCE [LARGE SCALE GENOMIC DNA]</scope>
    <source>
        <strain evidence="2 3">AR67</strain>
    </source>
</reference>
<dbReference type="Proteomes" id="UP000182192">
    <property type="component" value="Unassembled WGS sequence"/>
</dbReference>
<dbReference type="InterPro" id="IPR032675">
    <property type="entry name" value="LRR_dom_sf"/>
</dbReference>
<sequence>MKNKKLMISICVVCIVLVRIFTPYLGKPFLIYCSDQNGDEGFHMSGNVKGMFVYSENEPCIKFIRYCPELEKIDFVGPFSKSLNLNDVSNPNLKKLHLGGKCDNWSSLNKCTGLKELRIGYFSGFTTIEDISGLKELETLAIDGGRELSLNELNELKNIKELSIYCGDDINCEDFSQLEKLETLEISTCEKISGLDKMDTVKSLTLHQSDPEIGNDICGMDSLEEVTVDARFSEEVENALREKGVSINY</sequence>
<feature type="transmembrane region" description="Helical" evidence="1">
    <location>
        <begin position="7"/>
        <end position="26"/>
    </location>
</feature>
<proteinExistence type="predicted"/>
<dbReference type="EMBL" id="FOKQ01000016">
    <property type="protein sequence ID" value="SFC61203.1"/>
    <property type="molecule type" value="Genomic_DNA"/>
</dbReference>
<evidence type="ECO:0008006" key="4">
    <source>
        <dbReference type="Google" id="ProtNLM"/>
    </source>
</evidence>